<accession>A0A6A4SG82</accession>
<sequence>MISQTRRVATSDKSCYGKTCSAQEEEEEEESGANNTLKLPKDQKLHFVAVKLHIIDAWNRCAATIRFSFVDCQRDVLPKNLQSSNLRRWIVNGEHAATYQIHTITSNPMGQFHRDRRSVSTDIETPLTTLFSWIRTVTTDWL</sequence>
<dbReference type="EMBL" id="VEVO01000015">
    <property type="protein sequence ID" value="KAF0030890.1"/>
    <property type="molecule type" value="Genomic_DNA"/>
</dbReference>
<protein>
    <submittedName>
        <fullName evidence="1">Uncharacterized protein</fullName>
    </submittedName>
</protein>
<comment type="caution">
    <text evidence="1">The sequence shown here is derived from an EMBL/GenBank/DDBJ whole genome shotgun (WGS) entry which is preliminary data.</text>
</comment>
<evidence type="ECO:0000313" key="2">
    <source>
        <dbReference type="Proteomes" id="UP000438429"/>
    </source>
</evidence>
<reference evidence="1 2" key="1">
    <citation type="submission" date="2019-06" db="EMBL/GenBank/DDBJ databases">
        <title>Draft genomes of female and male turbot (Scophthalmus maximus).</title>
        <authorList>
            <person name="Xu H."/>
            <person name="Xu X.-W."/>
            <person name="Shao C."/>
            <person name="Chen S."/>
        </authorList>
    </citation>
    <scope>NUCLEOTIDE SEQUENCE [LARGE SCALE GENOMIC DNA]</scope>
    <source>
        <strain evidence="1">Ysfricsl-2016a</strain>
        <tissue evidence="1">Blood</tissue>
    </source>
</reference>
<dbReference type="Proteomes" id="UP000438429">
    <property type="component" value="Unassembled WGS sequence"/>
</dbReference>
<evidence type="ECO:0000313" key="1">
    <source>
        <dbReference type="EMBL" id="KAF0030890.1"/>
    </source>
</evidence>
<gene>
    <name evidence="1" type="ORF">F2P81_017621</name>
</gene>
<name>A0A6A4SG82_SCOMX</name>
<proteinExistence type="predicted"/>
<dbReference type="AlphaFoldDB" id="A0A6A4SG82"/>
<organism evidence="1 2">
    <name type="scientific">Scophthalmus maximus</name>
    <name type="common">Turbot</name>
    <name type="synonym">Psetta maxima</name>
    <dbReference type="NCBI Taxonomy" id="52904"/>
    <lineage>
        <taxon>Eukaryota</taxon>
        <taxon>Metazoa</taxon>
        <taxon>Chordata</taxon>
        <taxon>Craniata</taxon>
        <taxon>Vertebrata</taxon>
        <taxon>Euteleostomi</taxon>
        <taxon>Actinopterygii</taxon>
        <taxon>Neopterygii</taxon>
        <taxon>Teleostei</taxon>
        <taxon>Neoteleostei</taxon>
        <taxon>Acanthomorphata</taxon>
        <taxon>Carangaria</taxon>
        <taxon>Pleuronectiformes</taxon>
        <taxon>Pleuronectoidei</taxon>
        <taxon>Scophthalmidae</taxon>
        <taxon>Scophthalmus</taxon>
    </lineage>
</organism>